<comment type="caution">
    <text evidence="1">The sequence shown here is derived from an EMBL/GenBank/DDBJ whole genome shotgun (WGS) entry which is preliminary data.</text>
</comment>
<keyword evidence="2" id="KW-1185">Reference proteome</keyword>
<protein>
    <submittedName>
        <fullName evidence="1">Uncharacterized protein</fullName>
    </submittedName>
</protein>
<evidence type="ECO:0000313" key="1">
    <source>
        <dbReference type="EMBL" id="MDU0354685.1"/>
    </source>
</evidence>
<proteinExistence type="predicted"/>
<dbReference type="EMBL" id="JAWDIO010000002">
    <property type="protein sequence ID" value="MDU0354685.1"/>
    <property type="molecule type" value="Genomic_DNA"/>
</dbReference>
<name>A0ABU3SXE2_9ALTE</name>
<reference evidence="1 2" key="1">
    <citation type="submission" date="2023-10" db="EMBL/GenBank/DDBJ databases">
        <title>Glaciecola aquimarina strain GGW-M5 nov., isolated from a coastal seawater.</title>
        <authorList>
            <person name="Bayburt H."/>
            <person name="Kim J.M."/>
            <person name="Choi B.J."/>
            <person name="Jeon C.O."/>
        </authorList>
    </citation>
    <scope>NUCLEOTIDE SEQUENCE [LARGE SCALE GENOMIC DNA]</scope>
    <source>
        <strain evidence="1 2">KCTC 32108</strain>
    </source>
</reference>
<evidence type="ECO:0000313" key="2">
    <source>
        <dbReference type="Proteomes" id="UP001247805"/>
    </source>
</evidence>
<gene>
    <name evidence="1" type="ORF">RS130_12840</name>
</gene>
<organism evidence="1 2">
    <name type="scientific">Paraglaciecola aquimarina</name>
    <dbReference type="NCBI Taxonomy" id="1235557"/>
    <lineage>
        <taxon>Bacteria</taxon>
        <taxon>Pseudomonadati</taxon>
        <taxon>Pseudomonadota</taxon>
        <taxon>Gammaproteobacteria</taxon>
        <taxon>Alteromonadales</taxon>
        <taxon>Alteromonadaceae</taxon>
        <taxon>Paraglaciecola</taxon>
    </lineage>
</organism>
<dbReference type="Proteomes" id="UP001247805">
    <property type="component" value="Unassembled WGS sequence"/>
</dbReference>
<sequence>MHPAVFEQGERRCAGMVAPFPIPLRSKIEVYKDKKRGAKEQKIRRAE</sequence>
<accession>A0ABU3SXE2</accession>
<dbReference type="RefSeq" id="WP_316026269.1">
    <property type="nucleotide sequence ID" value="NZ_JAWDIO010000002.1"/>
</dbReference>